<dbReference type="Pfam" id="PF09339">
    <property type="entry name" value="HTH_IclR"/>
    <property type="match status" value="1"/>
</dbReference>
<keyword evidence="3" id="KW-0804">Transcription</keyword>
<feature type="domain" description="IclR-ED" evidence="5">
    <location>
        <begin position="76"/>
        <end position="263"/>
    </location>
</feature>
<feature type="domain" description="HTH iclR-type" evidence="4">
    <location>
        <begin position="12"/>
        <end position="75"/>
    </location>
</feature>
<dbReference type="SUPFAM" id="SSF46785">
    <property type="entry name" value="Winged helix' DNA-binding domain"/>
    <property type="match status" value="1"/>
</dbReference>
<dbReference type="GO" id="GO:0003677">
    <property type="term" value="F:DNA binding"/>
    <property type="evidence" value="ECO:0007669"/>
    <property type="project" value="UniProtKB-KW"/>
</dbReference>
<evidence type="ECO:0000256" key="3">
    <source>
        <dbReference type="ARBA" id="ARBA00023163"/>
    </source>
</evidence>
<dbReference type="AlphaFoldDB" id="A0A0F5K442"/>
<organism evidence="6 7">
    <name type="scientific">Robbsia andropogonis</name>
    <dbReference type="NCBI Taxonomy" id="28092"/>
    <lineage>
        <taxon>Bacteria</taxon>
        <taxon>Pseudomonadati</taxon>
        <taxon>Pseudomonadota</taxon>
        <taxon>Betaproteobacteria</taxon>
        <taxon>Burkholderiales</taxon>
        <taxon>Burkholderiaceae</taxon>
        <taxon>Robbsia</taxon>
    </lineage>
</organism>
<dbReference type="EMBL" id="LAQU01000003">
    <property type="protein sequence ID" value="KKB64705.1"/>
    <property type="molecule type" value="Genomic_DNA"/>
</dbReference>
<dbReference type="PROSITE" id="PS51077">
    <property type="entry name" value="HTH_ICLR"/>
    <property type="match status" value="1"/>
</dbReference>
<sequence length="263" mass="28846">MLEADSSTYKQVQGLSRGLAVLKALSDSSHGRAPLADISAATDLHRTTVRRLLETLRLEGFVERSTEDGMFQLTLKIKRLADGFSVYDKVAEAAEPILRDLSAEVTWPCALATPDEDCMVIRQSTHSQSPLSFHRGALGRRLPMLMTSMGRAYLAFSKKTTREHTLSLIAAKYEQGEVPMMSLATFRQILNKTQADGYGSNYGEWQDDRKVAAIAVPVMSRHGAVVACVNVVAITRALKPTQLGDRFLAPLRAAAAALERVIE</sequence>
<evidence type="ECO:0000259" key="5">
    <source>
        <dbReference type="PROSITE" id="PS51078"/>
    </source>
</evidence>
<accession>A0A0F5K442</accession>
<protein>
    <recommendedName>
        <fullName evidence="8">Transcriptional regulator</fullName>
    </recommendedName>
</protein>
<dbReference type="Gene3D" id="1.10.10.10">
    <property type="entry name" value="Winged helix-like DNA-binding domain superfamily/Winged helix DNA-binding domain"/>
    <property type="match status" value="1"/>
</dbReference>
<dbReference type="InterPro" id="IPR029016">
    <property type="entry name" value="GAF-like_dom_sf"/>
</dbReference>
<dbReference type="PANTHER" id="PTHR30136">
    <property type="entry name" value="HELIX-TURN-HELIX TRANSCRIPTIONAL REGULATOR, ICLR FAMILY"/>
    <property type="match status" value="1"/>
</dbReference>
<dbReference type="InterPro" id="IPR050707">
    <property type="entry name" value="HTH_MetabolicPath_Reg"/>
</dbReference>
<dbReference type="InterPro" id="IPR036390">
    <property type="entry name" value="WH_DNA-bd_sf"/>
</dbReference>
<gene>
    <name evidence="6" type="ORF">WM40_04760</name>
</gene>
<evidence type="ECO:0008006" key="8">
    <source>
        <dbReference type="Google" id="ProtNLM"/>
    </source>
</evidence>
<proteinExistence type="predicted"/>
<name>A0A0F5K442_9BURK</name>
<evidence type="ECO:0000256" key="1">
    <source>
        <dbReference type="ARBA" id="ARBA00023015"/>
    </source>
</evidence>
<dbReference type="RefSeq" id="WP_024903582.1">
    <property type="nucleotide sequence ID" value="NZ_CADFGU010000005.1"/>
</dbReference>
<dbReference type="GO" id="GO:0045892">
    <property type="term" value="P:negative regulation of DNA-templated transcription"/>
    <property type="evidence" value="ECO:0007669"/>
    <property type="project" value="TreeGrafter"/>
</dbReference>
<dbReference type="SMART" id="SM00346">
    <property type="entry name" value="HTH_ICLR"/>
    <property type="match status" value="1"/>
</dbReference>
<dbReference type="PANTHER" id="PTHR30136:SF23">
    <property type="entry name" value="DNA-BINDING TRANSCRIPTIONAL ACTIVATOR MHPR"/>
    <property type="match status" value="1"/>
</dbReference>
<evidence type="ECO:0000313" key="7">
    <source>
        <dbReference type="Proteomes" id="UP000033618"/>
    </source>
</evidence>
<dbReference type="Pfam" id="PF01614">
    <property type="entry name" value="IclR_C"/>
    <property type="match status" value="1"/>
</dbReference>
<keyword evidence="7" id="KW-1185">Reference proteome</keyword>
<dbReference type="PROSITE" id="PS51078">
    <property type="entry name" value="ICLR_ED"/>
    <property type="match status" value="1"/>
</dbReference>
<dbReference type="GO" id="GO:0003700">
    <property type="term" value="F:DNA-binding transcription factor activity"/>
    <property type="evidence" value="ECO:0007669"/>
    <property type="project" value="TreeGrafter"/>
</dbReference>
<evidence type="ECO:0000259" key="4">
    <source>
        <dbReference type="PROSITE" id="PS51077"/>
    </source>
</evidence>
<evidence type="ECO:0000313" key="6">
    <source>
        <dbReference type="EMBL" id="KKB64705.1"/>
    </source>
</evidence>
<dbReference type="InterPro" id="IPR014757">
    <property type="entry name" value="Tscrpt_reg_IclR_C"/>
</dbReference>
<dbReference type="PATRIC" id="fig|28092.6.peg.1130"/>
<dbReference type="SUPFAM" id="SSF55781">
    <property type="entry name" value="GAF domain-like"/>
    <property type="match status" value="1"/>
</dbReference>
<dbReference type="STRING" id="28092.WM40_04760"/>
<keyword evidence="2" id="KW-0238">DNA-binding</keyword>
<dbReference type="NCBIfam" id="NF007341">
    <property type="entry name" value="PRK09834.1-3"/>
    <property type="match status" value="1"/>
</dbReference>
<dbReference type="Gene3D" id="3.30.450.40">
    <property type="match status" value="1"/>
</dbReference>
<keyword evidence="1" id="KW-0805">Transcription regulation</keyword>
<dbReference type="Proteomes" id="UP000033618">
    <property type="component" value="Unassembled WGS sequence"/>
</dbReference>
<comment type="caution">
    <text evidence="6">The sequence shown here is derived from an EMBL/GenBank/DDBJ whole genome shotgun (WGS) entry which is preliminary data.</text>
</comment>
<evidence type="ECO:0000256" key="2">
    <source>
        <dbReference type="ARBA" id="ARBA00023125"/>
    </source>
</evidence>
<dbReference type="InterPro" id="IPR036388">
    <property type="entry name" value="WH-like_DNA-bd_sf"/>
</dbReference>
<reference evidence="6 7" key="1">
    <citation type="submission" date="2015-03" db="EMBL/GenBank/DDBJ databases">
        <title>Draft Genome Sequence of Burkholderia andropogonis type strain ICMP2807, isolated from Sorghum bicolor.</title>
        <authorList>
            <person name="Lopes-Santos L."/>
            <person name="Castro D.B."/>
            <person name="Ottoboni L.M."/>
            <person name="Park D."/>
            <person name="Weirc B.S."/>
            <person name="Destefano S.A."/>
        </authorList>
    </citation>
    <scope>NUCLEOTIDE SEQUENCE [LARGE SCALE GENOMIC DNA]</scope>
    <source>
        <strain evidence="6 7">ICMP2807</strain>
    </source>
</reference>
<dbReference type="InterPro" id="IPR005471">
    <property type="entry name" value="Tscrpt_reg_IclR_N"/>
</dbReference>